<comment type="caution">
    <text evidence="11">The sequence shown here is derived from an EMBL/GenBank/DDBJ whole genome shotgun (WGS) entry which is preliminary data.</text>
</comment>
<keyword evidence="6 8" id="KW-0275">Fatty acid biosynthesis</keyword>
<evidence type="ECO:0000256" key="4">
    <source>
        <dbReference type="ARBA" id="ARBA00022832"/>
    </source>
</evidence>
<dbReference type="UniPathway" id="UPA00094"/>
<dbReference type="PANTHER" id="PTHR45266:SF3">
    <property type="entry name" value="OXALOACETATE DECARBOXYLASE ALPHA CHAIN"/>
    <property type="match status" value="1"/>
</dbReference>
<comment type="pathway">
    <text evidence="1 8">Lipid metabolism; fatty acid biosynthesis.</text>
</comment>
<dbReference type="InterPro" id="IPR011053">
    <property type="entry name" value="Single_hybrid_motif"/>
</dbReference>
<comment type="function">
    <text evidence="8">This protein is a component of the acetyl coenzyme A carboxylase complex; first, biotin carboxylase catalyzes the carboxylation of the carrier protein and then the transcarboxylase transfers the carboxyl group to form malonyl-CoA.</text>
</comment>
<evidence type="ECO:0000256" key="7">
    <source>
        <dbReference type="ARBA" id="ARBA00023267"/>
    </source>
</evidence>
<evidence type="ECO:0000313" key="12">
    <source>
        <dbReference type="Proteomes" id="UP000547674"/>
    </source>
</evidence>
<dbReference type="GO" id="GO:0003989">
    <property type="term" value="F:acetyl-CoA carboxylase activity"/>
    <property type="evidence" value="ECO:0007669"/>
    <property type="project" value="InterPro"/>
</dbReference>
<evidence type="ECO:0000256" key="2">
    <source>
        <dbReference type="ARBA" id="ARBA00017562"/>
    </source>
</evidence>
<dbReference type="InterPro" id="IPR001882">
    <property type="entry name" value="Biotin_BS"/>
</dbReference>
<evidence type="ECO:0000256" key="3">
    <source>
        <dbReference type="ARBA" id="ARBA00022516"/>
    </source>
</evidence>
<keyword evidence="3 8" id="KW-0444">Lipid biosynthesis</keyword>
<dbReference type="AlphaFoldDB" id="A0A7Y2H235"/>
<feature type="domain" description="Lipoyl-binding" evidence="10">
    <location>
        <begin position="81"/>
        <end position="157"/>
    </location>
</feature>
<dbReference type="NCBIfam" id="TIGR00531">
    <property type="entry name" value="BCCP"/>
    <property type="match status" value="1"/>
</dbReference>
<name>A0A7Y2H235_UNCEI</name>
<keyword evidence="7 8" id="KW-0092">Biotin</keyword>
<dbReference type="PRINTS" id="PR01071">
    <property type="entry name" value="ACOABIOTINCC"/>
</dbReference>
<sequence length="159" mass="17098">MHFDEIQRLVQLIEESDVDELDVWRWWGRIRIRKNAVGTAAPVVAHAPVVHAPASAPAEPSSATAPAAEAPSASEPEEAGTVPIKSPMVGTMYHAASPDAPPYVKVGDVVEPGQTVCIVEAMKLMNEIQAEVRGTITKILVDNAQPVEFGQPLFLVKEN</sequence>
<dbReference type="InterPro" id="IPR001249">
    <property type="entry name" value="AcCoA_biotinCC"/>
</dbReference>
<dbReference type="PANTHER" id="PTHR45266">
    <property type="entry name" value="OXALOACETATE DECARBOXYLASE ALPHA CHAIN"/>
    <property type="match status" value="1"/>
</dbReference>
<evidence type="ECO:0000259" key="10">
    <source>
        <dbReference type="PROSITE" id="PS50968"/>
    </source>
</evidence>
<dbReference type="Gene3D" id="2.40.50.100">
    <property type="match status" value="1"/>
</dbReference>
<dbReference type="InterPro" id="IPR050709">
    <property type="entry name" value="Biotin_Carboxyl_Carrier/Decarb"/>
</dbReference>
<dbReference type="EMBL" id="JABDJR010000227">
    <property type="protein sequence ID" value="NNF06307.1"/>
    <property type="molecule type" value="Genomic_DNA"/>
</dbReference>
<evidence type="ECO:0000256" key="5">
    <source>
        <dbReference type="ARBA" id="ARBA00023098"/>
    </source>
</evidence>
<dbReference type="PROSITE" id="PS00188">
    <property type="entry name" value="BIOTIN"/>
    <property type="match status" value="1"/>
</dbReference>
<evidence type="ECO:0000256" key="9">
    <source>
        <dbReference type="SAM" id="MobiDB-lite"/>
    </source>
</evidence>
<evidence type="ECO:0000313" key="11">
    <source>
        <dbReference type="EMBL" id="NNF06307.1"/>
    </source>
</evidence>
<keyword evidence="5 8" id="KW-0443">Lipid metabolism</keyword>
<evidence type="ECO:0000256" key="1">
    <source>
        <dbReference type="ARBA" id="ARBA00005194"/>
    </source>
</evidence>
<feature type="region of interest" description="Disordered" evidence="9">
    <location>
        <begin position="54"/>
        <end position="82"/>
    </location>
</feature>
<accession>A0A7Y2H235</accession>
<dbReference type="GO" id="GO:0009317">
    <property type="term" value="C:acetyl-CoA carboxylase complex"/>
    <property type="evidence" value="ECO:0007669"/>
    <property type="project" value="InterPro"/>
</dbReference>
<dbReference type="Proteomes" id="UP000547674">
    <property type="component" value="Unassembled WGS sequence"/>
</dbReference>
<proteinExistence type="predicted"/>
<dbReference type="CDD" id="cd06850">
    <property type="entry name" value="biotinyl_domain"/>
    <property type="match status" value="1"/>
</dbReference>
<dbReference type="GO" id="GO:0006633">
    <property type="term" value="P:fatty acid biosynthetic process"/>
    <property type="evidence" value="ECO:0007669"/>
    <property type="project" value="UniProtKB-UniPathway"/>
</dbReference>
<evidence type="ECO:0000256" key="6">
    <source>
        <dbReference type="ARBA" id="ARBA00023160"/>
    </source>
</evidence>
<dbReference type="SUPFAM" id="SSF51230">
    <property type="entry name" value="Single hybrid motif"/>
    <property type="match status" value="1"/>
</dbReference>
<protein>
    <recommendedName>
        <fullName evidence="2 8">Biotin carboxyl carrier protein of acetyl-CoA carboxylase</fullName>
    </recommendedName>
</protein>
<dbReference type="InterPro" id="IPR000089">
    <property type="entry name" value="Biotin_lipoyl"/>
</dbReference>
<reference evidence="11 12" key="1">
    <citation type="submission" date="2020-03" db="EMBL/GenBank/DDBJ databases">
        <title>Metabolic flexibility allows generalist bacteria to become dominant in a frequently disturbed ecosystem.</title>
        <authorList>
            <person name="Chen Y.-J."/>
            <person name="Leung P.M."/>
            <person name="Bay S.K."/>
            <person name="Hugenholtz P."/>
            <person name="Kessler A.J."/>
            <person name="Shelley G."/>
            <person name="Waite D.W."/>
            <person name="Cook P.L."/>
            <person name="Greening C."/>
        </authorList>
    </citation>
    <scope>NUCLEOTIDE SEQUENCE [LARGE SCALE GENOMIC DNA]</scope>
    <source>
        <strain evidence="11">SS_bin_28</strain>
    </source>
</reference>
<feature type="compositionally biased region" description="Low complexity" evidence="9">
    <location>
        <begin position="54"/>
        <end position="74"/>
    </location>
</feature>
<keyword evidence="4 8" id="KW-0276">Fatty acid metabolism</keyword>
<dbReference type="PROSITE" id="PS50968">
    <property type="entry name" value="BIOTINYL_LIPOYL"/>
    <property type="match status" value="1"/>
</dbReference>
<gene>
    <name evidence="11" type="primary">accB</name>
    <name evidence="11" type="ORF">HKN21_06075</name>
</gene>
<dbReference type="FunFam" id="2.40.50.100:FF:000003">
    <property type="entry name" value="Acetyl-CoA carboxylase biotin carboxyl carrier protein"/>
    <property type="match status" value="1"/>
</dbReference>
<dbReference type="Pfam" id="PF00364">
    <property type="entry name" value="Biotin_lipoyl"/>
    <property type="match status" value="1"/>
</dbReference>
<evidence type="ECO:0000256" key="8">
    <source>
        <dbReference type="RuleBase" id="RU364072"/>
    </source>
</evidence>
<organism evidence="11 12">
    <name type="scientific">Eiseniibacteriota bacterium</name>
    <dbReference type="NCBI Taxonomy" id="2212470"/>
    <lineage>
        <taxon>Bacteria</taxon>
        <taxon>Candidatus Eiseniibacteriota</taxon>
    </lineage>
</organism>